<feature type="non-terminal residue" evidence="1">
    <location>
        <position position="1"/>
    </location>
</feature>
<organism evidence="1 2">
    <name type="scientific">Gigaspora margarita</name>
    <dbReference type="NCBI Taxonomy" id="4874"/>
    <lineage>
        <taxon>Eukaryota</taxon>
        <taxon>Fungi</taxon>
        <taxon>Fungi incertae sedis</taxon>
        <taxon>Mucoromycota</taxon>
        <taxon>Glomeromycotina</taxon>
        <taxon>Glomeromycetes</taxon>
        <taxon>Diversisporales</taxon>
        <taxon>Gigasporaceae</taxon>
        <taxon>Gigaspora</taxon>
    </lineage>
</organism>
<evidence type="ECO:0000313" key="1">
    <source>
        <dbReference type="EMBL" id="CAG8811963.1"/>
    </source>
</evidence>
<name>A0ABN7W285_GIGMA</name>
<keyword evidence="2" id="KW-1185">Reference proteome</keyword>
<comment type="caution">
    <text evidence="1">The sequence shown here is derived from an EMBL/GenBank/DDBJ whole genome shotgun (WGS) entry which is preliminary data.</text>
</comment>
<accession>A0ABN7W285</accession>
<dbReference type="EMBL" id="CAJVQB010028222">
    <property type="protein sequence ID" value="CAG8811963.1"/>
    <property type="molecule type" value="Genomic_DNA"/>
</dbReference>
<protein>
    <submittedName>
        <fullName evidence="1">28358_t:CDS:1</fullName>
    </submittedName>
</protein>
<sequence length="83" mass="9231">DCSTYNKGALLSVTMYPDTIDKSTHLLQFTTVQKIANKTSLAHSLVYEVTVINESNLDNPYLINNVVEFPVLNIGDDTVNQID</sequence>
<proteinExistence type="predicted"/>
<gene>
    <name evidence="1" type="ORF">GMARGA_LOCUS25457</name>
</gene>
<reference evidence="1 2" key="1">
    <citation type="submission" date="2021-06" db="EMBL/GenBank/DDBJ databases">
        <authorList>
            <person name="Kallberg Y."/>
            <person name="Tangrot J."/>
            <person name="Rosling A."/>
        </authorList>
    </citation>
    <scope>NUCLEOTIDE SEQUENCE [LARGE SCALE GENOMIC DNA]</scope>
    <source>
        <strain evidence="1 2">120-4 pot B 10/14</strain>
    </source>
</reference>
<evidence type="ECO:0000313" key="2">
    <source>
        <dbReference type="Proteomes" id="UP000789901"/>
    </source>
</evidence>
<dbReference type="Proteomes" id="UP000789901">
    <property type="component" value="Unassembled WGS sequence"/>
</dbReference>